<dbReference type="InterPro" id="IPR014564">
    <property type="entry name" value="UCP031503_TM"/>
</dbReference>
<evidence type="ECO:0000313" key="2">
    <source>
        <dbReference type="EMBL" id="SEN72640.1"/>
    </source>
</evidence>
<feature type="transmembrane region" description="Helical" evidence="1">
    <location>
        <begin position="28"/>
        <end position="45"/>
    </location>
</feature>
<dbReference type="PANTHER" id="PTHR41771">
    <property type="entry name" value="MEMBRANE PROTEIN-RELATED"/>
    <property type="match status" value="1"/>
</dbReference>
<reference evidence="2 3" key="1">
    <citation type="submission" date="2016-10" db="EMBL/GenBank/DDBJ databases">
        <authorList>
            <person name="de Groot N.N."/>
        </authorList>
    </citation>
    <scope>NUCLEOTIDE SEQUENCE [LARGE SCALE GENOMIC DNA]</scope>
    <source>
        <strain evidence="2 3">CGMCC 1.10434</strain>
    </source>
</reference>
<keyword evidence="1" id="KW-1133">Transmembrane helix</keyword>
<gene>
    <name evidence="2" type="ORF">SAMN04488134_101745</name>
</gene>
<sequence>MNTITALSLILFLLMIAIGGKKGVKSFIALFLNFFVLIVAVIIMNDVNVDPIILTLIACAFITCISLFFINEVNSKTKTAFVSTIMTVILMIMLIRLITEYGMIHGFGEEEVEEQTIFSYYVGVNFVNIAASVIIMSTVGAIIDEAIAISSPMFEIHRHHPDIKRRELFLIGMRIGKDLLASNANTLFFAFFGGYLALLIRFFDLGYTIGEIVNSKVFSREMLTIFAGGIGVALVIPITASVAAYVLTKQTKSIHDHEE</sequence>
<dbReference type="PIRSF" id="PIRSF031503">
    <property type="entry name" value="UCP031503_mp"/>
    <property type="match status" value="1"/>
</dbReference>
<keyword evidence="1" id="KW-0472">Membrane</keyword>
<dbReference type="OrthoDB" id="2414035at2"/>
<proteinExistence type="predicted"/>
<evidence type="ECO:0000313" key="3">
    <source>
        <dbReference type="Proteomes" id="UP000199300"/>
    </source>
</evidence>
<feature type="transmembrane region" description="Helical" evidence="1">
    <location>
        <begin position="6"/>
        <end position="21"/>
    </location>
</feature>
<keyword evidence="3" id="KW-1185">Reference proteome</keyword>
<name>A0A1H8IV45_9BACI</name>
<feature type="transmembrane region" description="Helical" evidence="1">
    <location>
        <begin position="51"/>
        <end position="70"/>
    </location>
</feature>
<feature type="transmembrane region" description="Helical" evidence="1">
    <location>
        <begin position="223"/>
        <end position="247"/>
    </location>
</feature>
<dbReference type="AlphaFoldDB" id="A0A1H8IV45"/>
<keyword evidence="1" id="KW-0812">Transmembrane</keyword>
<dbReference type="EMBL" id="FODJ01000001">
    <property type="protein sequence ID" value="SEN72640.1"/>
    <property type="molecule type" value="Genomic_DNA"/>
</dbReference>
<dbReference type="Proteomes" id="UP000199300">
    <property type="component" value="Unassembled WGS sequence"/>
</dbReference>
<dbReference type="RefSeq" id="WP_091494918.1">
    <property type="nucleotide sequence ID" value="NZ_FODJ01000001.1"/>
</dbReference>
<evidence type="ECO:0000256" key="1">
    <source>
        <dbReference type="SAM" id="Phobius"/>
    </source>
</evidence>
<dbReference type="PANTHER" id="PTHR41771:SF1">
    <property type="entry name" value="MEMBRANE PROTEIN"/>
    <property type="match status" value="1"/>
</dbReference>
<feature type="transmembrane region" description="Helical" evidence="1">
    <location>
        <begin position="118"/>
        <end position="143"/>
    </location>
</feature>
<protein>
    <submittedName>
        <fullName evidence="2">YibE/F-like protein</fullName>
    </submittedName>
</protein>
<feature type="transmembrane region" description="Helical" evidence="1">
    <location>
        <begin position="184"/>
        <end position="203"/>
    </location>
</feature>
<dbReference type="InterPro" id="IPR012507">
    <property type="entry name" value="YibE_F"/>
</dbReference>
<accession>A0A1H8IV45</accession>
<dbReference type="STRING" id="872970.SAMN04488134_101745"/>
<organism evidence="2 3">
    <name type="scientific">Amphibacillus marinus</name>
    <dbReference type="NCBI Taxonomy" id="872970"/>
    <lineage>
        <taxon>Bacteria</taxon>
        <taxon>Bacillati</taxon>
        <taxon>Bacillota</taxon>
        <taxon>Bacilli</taxon>
        <taxon>Bacillales</taxon>
        <taxon>Bacillaceae</taxon>
        <taxon>Amphibacillus</taxon>
    </lineage>
</organism>
<feature type="transmembrane region" description="Helical" evidence="1">
    <location>
        <begin position="79"/>
        <end position="98"/>
    </location>
</feature>
<dbReference type="Pfam" id="PF07907">
    <property type="entry name" value="YibE_F"/>
    <property type="match status" value="1"/>
</dbReference>